<dbReference type="HOGENOM" id="CLU_382595_0_0_11"/>
<dbReference type="KEGG" id="sct:SCAT_2958"/>
<dbReference type="KEGG" id="scy:SCATT_29500"/>
<evidence type="ECO:0000313" key="2">
    <source>
        <dbReference type="EMBL" id="AEW95321.1"/>
    </source>
</evidence>
<evidence type="ECO:0000313" key="3">
    <source>
        <dbReference type="Proteomes" id="UP000007842"/>
    </source>
</evidence>
<accession>F8K1Q2</accession>
<protein>
    <submittedName>
        <fullName evidence="2">Uncharacterized protein</fullName>
    </submittedName>
</protein>
<dbReference type="PATRIC" id="fig|1003195.11.peg.4440"/>
<name>F8K1Q2_STREN</name>
<reference evidence="3" key="1">
    <citation type="submission" date="2011-12" db="EMBL/GenBank/DDBJ databases">
        <title>Complete genome sequence of Streptomyces cattleya strain DSM 46488.</title>
        <authorList>
            <person name="Ou H.-Y."/>
            <person name="Li P."/>
            <person name="Zhao C."/>
            <person name="O'Hagan D."/>
            <person name="Deng Z."/>
        </authorList>
    </citation>
    <scope>NUCLEOTIDE SEQUENCE [LARGE SCALE GENOMIC DNA]</scope>
    <source>
        <strain evidence="3">ATCC 35852 / DSM 46488 / JCM 4925 / NBRC 14057 / NRRL 8057</strain>
    </source>
</reference>
<organism evidence="2 3">
    <name type="scientific">Streptantibioticus cattleyicolor (strain ATCC 35852 / DSM 46488 / JCM 4925 / NBRC 14057 / NRRL 8057)</name>
    <name type="common">Streptomyces cattleya</name>
    <dbReference type="NCBI Taxonomy" id="1003195"/>
    <lineage>
        <taxon>Bacteria</taxon>
        <taxon>Bacillati</taxon>
        <taxon>Actinomycetota</taxon>
        <taxon>Actinomycetes</taxon>
        <taxon>Kitasatosporales</taxon>
        <taxon>Streptomycetaceae</taxon>
        <taxon>Streptantibioticus</taxon>
    </lineage>
</organism>
<dbReference type="OrthoDB" id="4033240at2"/>
<sequence>MSAGEGRSDAVRDGGGSSDPTEAPPPHPDDDDPDHDEFDHLFTAPAGLPPEDGRRYVIYAPNGNINAGSVHGDQHVENRSGTPGPLGRRVEAHEGPIPEREVLEARTGFATPEWFPTALAELDTGLLFLTGESGTGRRTAALNLLHRHSGGSKDLRALDSDVDLSSWRPTHAGTHGYLVYGLLPKHPLKPALVANVRRLLSDAGARMVIVLQDDPELVRALERDLHVSPVRCVPPPPRTVFEARFEAAVPDPADRDRLLDRLEPGLLDELLAPELVPAQVAELVGMVCGAGDGVPDASDLRDRLSFLTEDEAPELLRKLHEDPDGLAFLLATCVFEGLDHRVVREEAERLLSLADGRLSSVLPEDSGRADGSGGGSRQEGPRTNPRFVFRRSLEDLLRIVRAERAPREIRTGSGYTYAMEPVRFTRHRQGEAVLKHVWREYGQLSGLLTDWMDTVPHEEVELAQPVGRVMGLAAGWGGGRRALLHIRKLAGSDRRTSRTIAAYALGMAAEDPVLASEVKHRLNEWSSGRSPQLRSTVAYACGTDFGVARPDLAMRLLRRAYRGLDGDEYPIAMGIRTALRNLFASGNQRTVFRHLTEWAARTGHDAELSLGSFPYLLQDPRWFHEQLLGAGEFTDAILAFVHRALDDETLFDTTCRYLIQWCRLAAWDEQQRTAVDILLSALAREMSHGVLRLFVEIDRHADAELAGRPVARRALDAWRGGEPQPSSFATVPGGHDDA</sequence>
<evidence type="ECO:0000256" key="1">
    <source>
        <dbReference type="SAM" id="MobiDB-lite"/>
    </source>
</evidence>
<feature type="region of interest" description="Disordered" evidence="1">
    <location>
        <begin position="66"/>
        <end position="91"/>
    </location>
</feature>
<dbReference type="EMBL" id="CP003219">
    <property type="protein sequence ID" value="AEW95321.1"/>
    <property type="molecule type" value="Genomic_DNA"/>
</dbReference>
<feature type="region of interest" description="Disordered" evidence="1">
    <location>
        <begin position="362"/>
        <end position="384"/>
    </location>
</feature>
<dbReference type="Proteomes" id="UP000007842">
    <property type="component" value="Chromosome"/>
</dbReference>
<feature type="region of interest" description="Disordered" evidence="1">
    <location>
        <begin position="1"/>
        <end position="53"/>
    </location>
</feature>
<accession>G8WS81</accession>
<keyword evidence="3" id="KW-1185">Reference proteome</keyword>
<feature type="region of interest" description="Disordered" evidence="1">
    <location>
        <begin position="719"/>
        <end position="738"/>
    </location>
</feature>
<proteinExistence type="predicted"/>
<gene>
    <name evidence="2" type="ordered locus">SCATT_29500</name>
</gene>
<dbReference type="AlphaFoldDB" id="F8K1Q2"/>
<feature type="compositionally biased region" description="Basic and acidic residues" evidence="1">
    <location>
        <begin position="1"/>
        <end position="12"/>
    </location>
</feature>
<dbReference type="STRING" id="1003195.SCATT_29500"/>